<evidence type="ECO:0000313" key="3">
    <source>
        <dbReference type="Proteomes" id="UP001595604"/>
    </source>
</evidence>
<protein>
    <submittedName>
        <fullName evidence="2">Uncharacterized protein</fullName>
    </submittedName>
</protein>
<comment type="caution">
    <text evidence="2">The sequence shown here is derived from an EMBL/GenBank/DDBJ whole genome shotgun (WGS) entry which is preliminary data.</text>
</comment>
<proteinExistence type="predicted"/>
<evidence type="ECO:0000313" key="2">
    <source>
        <dbReference type="EMBL" id="MFC3175160.1"/>
    </source>
</evidence>
<accession>A0ABV7IR63</accession>
<gene>
    <name evidence="2" type="ORF">ACFOD9_12945</name>
</gene>
<dbReference type="Proteomes" id="UP001595604">
    <property type="component" value="Unassembled WGS sequence"/>
</dbReference>
<name>A0ABV7IR63_9SPHN</name>
<keyword evidence="1" id="KW-1133">Transmembrane helix</keyword>
<reference evidence="3" key="1">
    <citation type="journal article" date="2019" name="Int. J. Syst. Evol. Microbiol.">
        <title>The Global Catalogue of Microorganisms (GCM) 10K type strain sequencing project: providing services to taxonomists for standard genome sequencing and annotation.</title>
        <authorList>
            <consortium name="The Broad Institute Genomics Platform"/>
            <consortium name="The Broad Institute Genome Sequencing Center for Infectious Disease"/>
            <person name="Wu L."/>
            <person name="Ma J."/>
        </authorList>
    </citation>
    <scope>NUCLEOTIDE SEQUENCE [LARGE SCALE GENOMIC DNA]</scope>
    <source>
        <strain evidence="3">KCTC 42984</strain>
    </source>
</reference>
<sequence length="42" mass="4397">MAHALTLAAAPIRAIPADWLRMAIVIGCALALILAERALPAF</sequence>
<dbReference type="EMBL" id="JBHRTQ010000010">
    <property type="protein sequence ID" value="MFC3175160.1"/>
    <property type="molecule type" value="Genomic_DNA"/>
</dbReference>
<feature type="transmembrane region" description="Helical" evidence="1">
    <location>
        <begin position="20"/>
        <end position="39"/>
    </location>
</feature>
<evidence type="ECO:0000256" key="1">
    <source>
        <dbReference type="SAM" id="Phobius"/>
    </source>
</evidence>
<keyword evidence="1" id="KW-0812">Transmembrane</keyword>
<dbReference type="RefSeq" id="WP_379510530.1">
    <property type="nucleotide sequence ID" value="NZ_JBHRTQ010000010.1"/>
</dbReference>
<organism evidence="2 3">
    <name type="scientific">Novosphingobium bradum</name>
    <dbReference type="NCBI Taxonomy" id="1737444"/>
    <lineage>
        <taxon>Bacteria</taxon>
        <taxon>Pseudomonadati</taxon>
        <taxon>Pseudomonadota</taxon>
        <taxon>Alphaproteobacteria</taxon>
        <taxon>Sphingomonadales</taxon>
        <taxon>Sphingomonadaceae</taxon>
        <taxon>Novosphingobium</taxon>
    </lineage>
</organism>
<keyword evidence="3" id="KW-1185">Reference proteome</keyword>
<keyword evidence="1" id="KW-0472">Membrane</keyword>